<dbReference type="Proteomes" id="UP000786693">
    <property type="component" value="Unassembled WGS sequence"/>
</dbReference>
<comment type="caution">
    <text evidence="3">The sequence shown here is derived from an EMBL/GenBank/DDBJ whole genome shotgun (WGS) entry which is preliminary data.</text>
</comment>
<accession>A0ABQ4NJZ4</accession>
<keyword evidence="4" id="KW-1185">Reference proteome</keyword>
<evidence type="ECO:0000259" key="2">
    <source>
        <dbReference type="Pfam" id="PF13449"/>
    </source>
</evidence>
<evidence type="ECO:0000256" key="1">
    <source>
        <dbReference type="SAM" id="SignalP"/>
    </source>
</evidence>
<feature type="chain" id="PRO_5046693201" description="Phytase-like domain-containing protein" evidence="1">
    <location>
        <begin position="19"/>
        <end position="278"/>
    </location>
</feature>
<feature type="domain" description="Phytase-like" evidence="2">
    <location>
        <begin position="80"/>
        <end position="275"/>
    </location>
</feature>
<dbReference type="PANTHER" id="PTHR37957">
    <property type="entry name" value="BLR7070 PROTEIN"/>
    <property type="match status" value="1"/>
</dbReference>
<organism evidence="3 4">
    <name type="scientific">Jannaschia pagri</name>
    <dbReference type="NCBI Taxonomy" id="2829797"/>
    <lineage>
        <taxon>Bacteria</taxon>
        <taxon>Pseudomonadati</taxon>
        <taxon>Pseudomonadota</taxon>
        <taxon>Alphaproteobacteria</taxon>
        <taxon>Rhodobacterales</taxon>
        <taxon>Roseobacteraceae</taxon>
        <taxon>Jannaschia</taxon>
    </lineage>
</organism>
<reference evidence="3 4" key="1">
    <citation type="submission" date="2021-05" db="EMBL/GenBank/DDBJ databases">
        <title>Bacteria Genome sequencing.</title>
        <authorList>
            <person name="Takabe Y."/>
            <person name="Nakajima Y."/>
            <person name="Suzuki S."/>
            <person name="Shiozaki T."/>
        </authorList>
    </citation>
    <scope>NUCLEOTIDE SEQUENCE [LARGE SCALE GENOMIC DNA]</scope>
    <source>
        <strain evidence="3 4">AI_62</strain>
    </source>
</reference>
<gene>
    <name evidence="3" type="ORF">JANAI62_13690</name>
</gene>
<name>A0ABQ4NJZ4_9RHOB</name>
<feature type="signal peptide" evidence="1">
    <location>
        <begin position="1"/>
        <end position="18"/>
    </location>
</feature>
<proteinExistence type="predicted"/>
<evidence type="ECO:0000313" key="4">
    <source>
        <dbReference type="Proteomes" id="UP000786693"/>
    </source>
</evidence>
<evidence type="ECO:0000313" key="3">
    <source>
        <dbReference type="EMBL" id="GIT94746.1"/>
    </source>
</evidence>
<dbReference type="EMBL" id="BPFH01000002">
    <property type="protein sequence ID" value="GIT94746.1"/>
    <property type="molecule type" value="Genomic_DNA"/>
</dbReference>
<dbReference type="PANTHER" id="PTHR37957:SF1">
    <property type="entry name" value="PHYTASE-LIKE DOMAIN-CONTAINING PROTEIN"/>
    <property type="match status" value="1"/>
</dbReference>
<dbReference type="Pfam" id="PF13449">
    <property type="entry name" value="Phytase-like"/>
    <property type="match status" value="1"/>
</dbReference>
<keyword evidence="1" id="KW-0732">Signal</keyword>
<protein>
    <recommendedName>
        <fullName evidence="2">Phytase-like domain-containing protein</fullName>
    </recommendedName>
</protein>
<sequence length="278" mass="30070">MLRSMLCLLLFGSTALHAQDMVPATLAGHAYVPAHTMAAPPADAPRDLWVSGKFTMPSGRNDVPGSWRRPTGVNLPMVGQPFQGISAYAADRAKDGAIYGLIDNGFGSKVNSPDAMLSFVRLAPDFETGVVDVLDRIWLRDPDRVVPFRLSYDDSAARYLTGGDFDLESLQIVGDTVWIGEEFGPYLLSATLEGRITGLYPTIFEEKELRSPDHPRVRAGAVAGVDFTVPRSGGYEGMALAPAGDRLWAMLEKPLMAEDGAPEGAFLRVLAFDPVARD</sequence>
<dbReference type="InterPro" id="IPR027372">
    <property type="entry name" value="Phytase-like_dom"/>
</dbReference>